<reference evidence="8 9" key="1">
    <citation type="submission" date="2020-05" db="EMBL/GenBank/DDBJ databases">
        <authorList>
            <person name="Niu N."/>
        </authorList>
    </citation>
    <scope>NUCLEOTIDE SEQUENCE [LARGE SCALE GENOMIC DNA]</scope>
    <source>
        <strain evidence="8 9">3340-03</strain>
    </source>
</reference>
<protein>
    <submittedName>
        <fullName evidence="8">YeiH family putative sulfate export transporter</fullName>
    </submittedName>
</protein>
<keyword evidence="6 7" id="KW-0472">Membrane</keyword>
<dbReference type="Proteomes" id="UP000537862">
    <property type="component" value="Unassembled WGS sequence"/>
</dbReference>
<dbReference type="PANTHER" id="PTHR30106">
    <property type="entry name" value="INNER MEMBRANE PROTEIN YEIH-RELATED"/>
    <property type="match status" value="1"/>
</dbReference>
<accession>A0A849P552</accession>
<comment type="subcellular location">
    <subcellularLocation>
        <location evidence="1">Cell membrane</location>
        <topology evidence="1">Multi-pass membrane protein</topology>
    </subcellularLocation>
</comment>
<name>A0A849P552_9BURK</name>
<evidence type="ECO:0000256" key="6">
    <source>
        <dbReference type="ARBA" id="ARBA00023136"/>
    </source>
</evidence>
<dbReference type="EMBL" id="JABGBN010000001">
    <property type="protein sequence ID" value="NOL51143.1"/>
    <property type="molecule type" value="Genomic_DNA"/>
</dbReference>
<keyword evidence="5 7" id="KW-1133">Transmembrane helix</keyword>
<feature type="transmembrane region" description="Helical" evidence="7">
    <location>
        <begin position="249"/>
        <end position="268"/>
    </location>
</feature>
<evidence type="ECO:0000313" key="9">
    <source>
        <dbReference type="Proteomes" id="UP000537862"/>
    </source>
</evidence>
<dbReference type="AlphaFoldDB" id="A0A849P552"/>
<evidence type="ECO:0000256" key="7">
    <source>
        <dbReference type="SAM" id="Phobius"/>
    </source>
</evidence>
<dbReference type="PANTHER" id="PTHR30106:SF2">
    <property type="entry name" value="UPF0324 INNER MEMBRANE PROTEIN YEIH"/>
    <property type="match status" value="1"/>
</dbReference>
<feature type="transmembrane region" description="Helical" evidence="7">
    <location>
        <begin position="88"/>
        <end position="110"/>
    </location>
</feature>
<gene>
    <name evidence="8" type="ORF">HKX39_02990</name>
</gene>
<evidence type="ECO:0000256" key="5">
    <source>
        <dbReference type="ARBA" id="ARBA00022989"/>
    </source>
</evidence>
<feature type="transmembrane region" description="Helical" evidence="7">
    <location>
        <begin position="32"/>
        <end position="50"/>
    </location>
</feature>
<feature type="transmembrane region" description="Helical" evidence="7">
    <location>
        <begin position="151"/>
        <end position="173"/>
    </location>
</feature>
<dbReference type="Pfam" id="PF03601">
    <property type="entry name" value="Cons_hypoth698"/>
    <property type="match status" value="1"/>
</dbReference>
<evidence type="ECO:0000256" key="2">
    <source>
        <dbReference type="ARBA" id="ARBA00007977"/>
    </source>
</evidence>
<feature type="transmembrane region" description="Helical" evidence="7">
    <location>
        <begin position="274"/>
        <end position="297"/>
    </location>
</feature>
<organism evidence="8 9">
    <name type="scientific">Pelistega suis</name>
    <dbReference type="NCBI Taxonomy" id="1631957"/>
    <lineage>
        <taxon>Bacteria</taxon>
        <taxon>Pseudomonadati</taxon>
        <taxon>Pseudomonadota</taxon>
        <taxon>Betaproteobacteria</taxon>
        <taxon>Burkholderiales</taxon>
        <taxon>Alcaligenaceae</taxon>
        <taxon>Pelistega</taxon>
    </lineage>
</organism>
<dbReference type="InterPro" id="IPR004630">
    <property type="entry name" value="UPF0324_YeiH-like"/>
</dbReference>
<feature type="transmembrane region" description="Helical" evidence="7">
    <location>
        <begin position="219"/>
        <end position="237"/>
    </location>
</feature>
<feature type="transmembrane region" description="Helical" evidence="7">
    <location>
        <begin position="122"/>
        <end position="139"/>
    </location>
</feature>
<evidence type="ECO:0000256" key="3">
    <source>
        <dbReference type="ARBA" id="ARBA00022475"/>
    </source>
</evidence>
<sequence length="332" mass="35797">MKAYLPGIAIVSMVSVIAILLVRLGVGANIGFSSLSFALFIGLLLGNMVYPKISSQADKGVGFAKSKLLRLGIILYGCRLTLMQVADLGWVIIFMDIFMVISTFLITYFLGIRLLKMDRNMVMLTGAGCSICGASAIMATSPILKAKASEVTQALTVVVLFGTVALFLYPWIYHTWFLPEQALDFGVVVGAAVHEVAQVVAIGRQVGEGAMDLAVLTKMVRVMLLVPFLFILLCFLGKNKNSSGETQEFAVPWFAVGFLAMIALNSFVDIPSELKQIMIMVGQIALTMAMAALGLTTQFANFKKAGPKAFILGFGVFIWLLVAGFGSYALLM</sequence>
<dbReference type="RefSeq" id="WP_171679814.1">
    <property type="nucleotide sequence ID" value="NZ_JABGBN010000001.1"/>
</dbReference>
<evidence type="ECO:0000256" key="4">
    <source>
        <dbReference type="ARBA" id="ARBA00022692"/>
    </source>
</evidence>
<comment type="similarity">
    <text evidence="2">Belongs to the UPF0324 family.</text>
</comment>
<dbReference type="InterPro" id="IPR018383">
    <property type="entry name" value="UPF0324_pro"/>
</dbReference>
<keyword evidence="3" id="KW-1003">Cell membrane</keyword>
<feature type="transmembrane region" description="Helical" evidence="7">
    <location>
        <begin position="7"/>
        <end position="26"/>
    </location>
</feature>
<comment type="caution">
    <text evidence="8">The sequence shown here is derived from an EMBL/GenBank/DDBJ whole genome shotgun (WGS) entry which is preliminary data.</text>
</comment>
<dbReference type="GO" id="GO:0005886">
    <property type="term" value="C:plasma membrane"/>
    <property type="evidence" value="ECO:0007669"/>
    <property type="project" value="UniProtKB-SubCell"/>
</dbReference>
<keyword evidence="4 7" id="KW-0812">Transmembrane</keyword>
<feature type="transmembrane region" description="Helical" evidence="7">
    <location>
        <begin position="309"/>
        <end position="331"/>
    </location>
</feature>
<evidence type="ECO:0000313" key="8">
    <source>
        <dbReference type="EMBL" id="NOL51143.1"/>
    </source>
</evidence>
<dbReference type="NCBIfam" id="TIGR00698">
    <property type="entry name" value="YeiH family putative sulfate export transporter"/>
    <property type="match status" value="1"/>
</dbReference>
<proteinExistence type="inferred from homology"/>
<keyword evidence="9" id="KW-1185">Reference proteome</keyword>
<evidence type="ECO:0000256" key="1">
    <source>
        <dbReference type="ARBA" id="ARBA00004651"/>
    </source>
</evidence>